<keyword evidence="5" id="KW-1185">Reference proteome</keyword>
<dbReference type="InterPro" id="IPR036452">
    <property type="entry name" value="Ribo_hydro-like"/>
</dbReference>
<evidence type="ECO:0000259" key="3">
    <source>
        <dbReference type="Pfam" id="PF01156"/>
    </source>
</evidence>
<dbReference type="PANTHER" id="PTHR46190">
    <property type="entry name" value="SI:CH211-201H21.5-RELATED"/>
    <property type="match status" value="1"/>
</dbReference>
<accession>A0A8S4RLG6</accession>
<dbReference type="Proteomes" id="UP000838756">
    <property type="component" value="Unassembled WGS sequence"/>
</dbReference>
<sequence>MVVVTLVVLYLVYGIVEPANLDVKQKLVIDQDGGADDAMAIFMALLYEKYYDGPTVVALTTTHGNVGEEQTFNNTQRILSIADRRNVPIFRGTTKALIAGIESDYYFGYDGLGDNVTASYKAIAAEKEHAVFALIQLSKKYKGKLTVVALGSLTNIALAIRIDPDFVSRLSQLYVAAGNIYDQDFTKPEFNAAMDPEAYQIVVNSCKPDKLTIIPFSPILKYQKISNEWRTDVLGSIRTKIMRAQNQFEQISIKSTSFWSLLDPSAMAIVLEECTVVEEALYSNNSIILCGDSRGINTNKFTTLEEANARIIVKVKKEPYKKFLYNLFSSDLEGKY</sequence>
<dbReference type="PANTHER" id="PTHR46190:SF1">
    <property type="entry name" value="SI:CH211-201H21.5"/>
    <property type="match status" value="1"/>
</dbReference>
<organism evidence="4 5">
    <name type="scientific">Pararge aegeria aegeria</name>
    <dbReference type="NCBI Taxonomy" id="348720"/>
    <lineage>
        <taxon>Eukaryota</taxon>
        <taxon>Metazoa</taxon>
        <taxon>Ecdysozoa</taxon>
        <taxon>Arthropoda</taxon>
        <taxon>Hexapoda</taxon>
        <taxon>Insecta</taxon>
        <taxon>Pterygota</taxon>
        <taxon>Neoptera</taxon>
        <taxon>Endopterygota</taxon>
        <taxon>Lepidoptera</taxon>
        <taxon>Glossata</taxon>
        <taxon>Ditrysia</taxon>
        <taxon>Papilionoidea</taxon>
        <taxon>Nymphalidae</taxon>
        <taxon>Satyrinae</taxon>
        <taxon>Satyrini</taxon>
        <taxon>Parargina</taxon>
        <taxon>Pararge</taxon>
    </lineage>
</organism>
<gene>
    <name evidence="4" type="primary">jg13017</name>
    <name evidence="4" type="ORF">PAEG_LOCUS15323</name>
</gene>
<comment type="caution">
    <text evidence="4">The sequence shown here is derived from an EMBL/GenBank/DDBJ whole genome shotgun (WGS) entry which is preliminary data.</text>
</comment>
<evidence type="ECO:0000313" key="5">
    <source>
        <dbReference type="Proteomes" id="UP000838756"/>
    </source>
</evidence>
<protein>
    <submittedName>
        <fullName evidence="4">Jg13017 protein</fullName>
    </submittedName>
</protein>
<evidence type="ECO:0000256" key="1">
    <source>
        <dbReference type="ARBA" id="ARBA00009176"/>
    </source>
</evidence>
<dbReference type="Pfam" id="PF01156">
    <property type="entry name" value="IU_nuc_hydro"/>
    <property type="match status" value="1"/>
</dbReference>
<comment type="similarity">
    <text evidence="1">Belongs to the IUNH family.</text>
</comment>
<dbReference type="GO" id="GO:0016799">
    <property type="term" value="F:hydrolase activity, hydrolyzing N-glycosyl compounds"/>
    <property type="evidence" value="ECO:0007669"/>
    <property type="project" value="InterPro"/>
</dbReference>
<dbReference type="OrthoDB" id="432381at2759"/>
<evidence type="ECO:0000256" key="2">
    <source>
        <dbReference type="SAM" id="SignalP"/>
    </source>
</evidence>
<feature type="signal peptide" evidence="2">
    <location>
        <begin position="1"/>
        <end position="18"/>
    </location>
</feature>
<feature type="domain" description="Inosine/uridine-preferring nucleoside hydrolase" evidence="3">
    <location>
        <begin position="27"/>
        <end position="320"/>
    </location>
</feature>
<proteinExistence type="inferred from homology"/>
<dbReference type="InterPro" id="IPR001910">
    <property type="entry name" value="Inosine/uridine_hydrolase_dom"/>
</dbReference>
<feature type="chain" id="PRO_5035885388" evidence="2">
    <location>
        <begin position="19"/>
        <end position="336"/>
    </location>
</feature>
<dbReference type="AlphaFoldDB" id="A0A8S4RLG6"/>
<name>A0A8S4RLG6_9NEOP</name>
<dbReference type="SUPFAM" id="SSF53590">
    <property type="entry name" value="Nucleoside hydrolase"/>
    <property type="match status" value="1"/>
</dbReference>
<evidence type="ECO:0000313" key="4">
    <source>
        <dbReference type="EMBL" id="CAH2238183.1"/>
    </source>
</evidence>
<dbReference type="InterPro" id="IPR052775">
    <property type="entry name" value="IUN_hydrolase"/>
</dbReference>
<keyword evidence="2" id="KW-0732">Signal</keyword>
<dbReference type="EMBL" id="CAKXAJ010025326">
    <property type="protein sequence ID" value="CAH2238183.1"/>
    <property type="molecule type" value="Genomic_DNA"/>
</dbReference>
<reference evidence="4" key="1">
    <citation type="submission" date="2022-03" db="EMBL/GenBank/DDBJ databases">
        <authorList>
            <person name="Lindestad O."/>
        </authorList>
    </citation>
    <scope>NUCLEOTIDE SEQUENCE</scope>
</reference>
<dbReference type="Gene3D" id="3.90.245.10">
    <property type="entry name" value="Ribonucleoside hydrolase-like"/>
    <property type="match status" value="1"/>
</dbReference>